<gene>
    <name evidence="2" type="ORF">F963_03219</name>
</gene>
<feature type="region of interest" description="Disordered" evidence="1">
    <location>
        <begin position="32"/>
        <end position="59"/>
    </location>
</feature>
<organism evidence="2 3">
    <name type="scientific">Acinetobacter bereziniae NIPH 3</name>
    <dbReference type="NCBI Taxonomy" id="1217651"/>
    <lineage>
        <taxon>Bacteria</taxon>
        <taxon>Pseudomonadati</taxon>
        <taxon>Pseudomonadota</taxon>
        <taxon>Gammaproteobacteria</taxon>
        <taxon>Moraxellales</taxon>
        <taxon>Moraxellaceae</taxon>
        <taxon>Acinetobacter</taxon>
    </lineage>
</organism>
<comment type="caution">
    <text evidence="2">The sequence shown here is derived from an EMBL/GenBank/DDBJ whole genome shotgun (WGS) entry which is preliminary data.</text>
</comment>
<dbReference type="Proteomes" id="UP000013270">
    <property type="component" value="Unassembled WGS sequence"/>
</dbReference>
<feature type="compositionally biased region" description="Low complexity" evidence="1">
    <location>
        <begin position="32"/>
        <end position="49"/>
    </location>
</feature>
<dbReference type="EMBL" id="APPK01000046">
    <property type="protein sequence ID" value="ENV20639.1"/>
    <property type="molecule type" value="Genomic_DNA"/>
</dbReference>
<dbReference type="HOGENOM" id="CLU_117976_0_0_6"/>
<sequence length="202" mass="22533">MKKLLQGAVLPFIIFTSGILLLGCNQAAEQSRQQQDTQQTESTQASDSALEQQSEVTHKSAEDLKSGNLFYIARDVADVQLKTGDYMEKLQQTQSDLQQAIQSKDHVVLQQTVKDLSRELQGFNTALISLDLKSQEIDGLRQQVLQSNQQLLNSALLNGDLDISKVDFKKIEQQMNNIQMDMLKLASMMIPNSKDTASSEQS</sequence>
<dbReference type="PATRIC" id="fig|1217651.3.peg.3176"/>
<evidence type="ECO:0008006" key="4">
    <source>
        <dbReference type="Google" id="ProtNLM"/>
    </source>
</evidence>
<evidence type="ECO:0000313" key="3">
    <source>
        <dbReference type="Proteomes" id="UP000013270"/>
    </source>
</evidence>
<proteinExistence type="predicted"/>
<evidence type="ECO:0000313" key="2">
    <source>
        <dbReference type="EMBL" id="ENV20639.1"/>
    </source>
</evidence>
<dbReference type="RefSeq" id="WP_004831972.1">
    <property type="nucleotide sequence ID" value="NZ_KB849469.1"/>
</dbReference>
<evidence type="ECO:0000256" key="1">
    <source>
        <dbReference type="SAM" id="MobiDB-lite"/>
    </source>
</evidence>
<protein>
    <recommendedName>
        <fullName evidence="4">Lipoprotein</fullName>
    </recommendedName>
</protein>
<dbReference type="PROSITE" id="PS51257">
    <property type="entry name" value="PROKAR_LIPOPROTEIN"/>
    <property type="match status" value="1"/>
</dbReference>
<dbReference type="AlphaFoldDB" id="N8YHA4"/>
<accession>N8YHA4</accession>
<reference evidence="2 3" key="1">
    <citation type="submission" date="2013-02" db="EMBL/GenBank/DDBJ databases">
        <title>The Genome Sequence of Acinetobacter bereziniae NIPH 3.</title>
        <authorList>
            <consortium name="The Broad Institute Genome Sequencing Platform"/>
            <consortium name="The Broad Institute Genome Sequencing Center for Infectious Disease"/>
            <person name="Cerqueira G."/>
            <person name="Feldgarden M."/>
            <person name="Courvalin P."/>
            <person name="Perichon B."/>
            <person name="Grillot-Courvalin C."/>
            <person name="Clermont D."/>
            <person name="Rocha E."/>
            <person name="Yoon E.-J."/>
            <person name="Nemec A."/>
            <person name="Walker B."/>
            <person name="Young S.K."/>
            <person name="Zeng Q."/>
            <person name="Gargeya S."/>
            <person name="Fitzgerald M."/>
            <person name="Haas B."/>
            <person name="Abouelleil A."/>
            <person name="Alvarado L."/>
            <person name="Arachchi H.M."/>
            <person name="Berlin A.M."/>
            <person name="Chapman S.B."/>
            <person name="Dewar J."/>
            <person name="Goldberg J."/>
            <person name="Griggs A."/>
            <person name="Gujja S."/>
            <person name="Hansen M."/>
            <person name="Howarth C."/>
            <person name="Imamovic A."/>
            <person name="Larimer J."/>
            <person name="McCowan C."/>
            <person name="Murphy C."/>
            <person name="Neiman D."/>
            <person name="Pearson M."/>
            <person name="Priest M."/>
            <person name="Roberts A."/>
            <person name="Saif S."/>
            <person name="Shea T."/>
            <person name="Sisk P."/>
            <person name="Sykes S."/>
            <person name="Wortman J."/>
            <person name="Nusbaum C."/>
            <person name="Birren B."/>
        </authorList>
    </citation>
    <scope>NUCLEOTIDE SEQUENCE [LARGE SCALE GENOMIC DNA]</scope>
    <source>
        <strain evidence="2 3">NIPH 3</strain>
    </source>
</reference>
<name>N8YHA4_ACIBZ</name>